<accession>A0AAW4XZ47</accession>
<dbReference type="InterPro" id="IPR042230">
    <property type="entry name" value="CusF_sf"/>
</dbReference>
<evidence type="ECO:0000313" key="2">
    <source>
        <dbReference type="EMBL" id="MCD2166661.1"/>
    </source>
</evidence>
<organism evidence="2 3">
    <name type="scientific">Comamonas koreensis</name>
    <dbReference type="NCBI Taxonomy" id="160825"/>
    <lineage>
        <taxon>Bacteria</taxon>
        <taxon>Pseudomonadati</taxon>
        <taxon>Pseudomonadota</taxon>
        <taxon>Betaproteobacteria</taxon>
        <taxon>Burkholderiales</taxon>
        <taxon>Comamonadaceae</taxon>
        <taxon>Comamonas</taxon>
    </lineage>
</organism>
<comment type="caution">
    <text evidence="2">The sequence shown here is derived from an EMBL/GenBank/DDBJ whole genome shotgun (WGS) entry which is preliminary data.</text>
</comment>
<gene>
    <name evidence="2" type="ORF">LPW39_16175</name>
</gene>
<protein>
    <submittedName>
        <fullName evidence="2">Copper-binding protein</fullName>
    </submittedName>
</protein>
<evidence type="ECO:0000313" key="3">
    <source>
        <dbReference type="Proteomes" id="UP001199260"/>
    </source>
</evidence>
<reference evidence="2 3" key="1">
    <citation type="submission" date="2021-11" db="EMBL/GenBank/DDBJ databases">
        <title>Genome sequence.</title>
        <authorList>
            <person name="Sun Q."/>
        </authorList>
    </citation>
    <scope>NUCLEOTIDE SEQUENCE [LARGE SCALE GENOMIC DNA]</scope>
    <source>
        <strain evidence="2 3">KCTC 12005</strain>
    </source>
</reference>
<keyword evidence="3" id="KW-1185">Reference proteome</keyword>
<evidence type="ECO:0000256" key="1">
    <source>
        <dbReference type="SAM" id="SignalP"/>
    </source>
</evidence>
<feature type="signal peptide" evidence="1">
    <location>
        <begin position="1"/>
        <end position="23"/>
    </location>
</feature>
<dbReference type="RefSeq" id="WP_230777388.1">
    <property type="nucleotide sequence ID" value="NZ_JAJNCT010000021.1"/>
</dbReference>
<dbReference type="Gene3D" id="2.40.50.320">
    <property type="entry name" value="Copper binding periplasmic protein CusF"/>
    <property type="match status" value="1"/>
</dbReference>
<sequence>MNTTASTLAVFTLACSLLTPALAQNHADHASHGSAAPAAAAAPASSPMAATAADAVMTAGEITRVDKRGSKLTIRHEEIKNLDMPPMTMVFGLKDATQIAQFNAGDKVRFHVQDEGGSLTITRIERTQ</sequence>
<dbReference type="InterPro" id="IPR021647">
    <property type="entry name" value="CusF_Ec"/>
</dbReference>
<keyword evidence="1" id="KW-0732">Signal</keyword>
<name>A0AAW4XZ47_9BURK</name>
<dbReference type="Pfam" id="PF11604">
    <property type="entry name" value="CusF_Ec"/>
    <property type="match status" value="1"/>
</dbReference>
<proteinExistence type="predicted"/>
<dbReference type="EMBL" id="JAJNCT010000021">
    <property type="protein sequence ID" value="MCD2166661.1"/>
    <property type="molecule type" value="Genomic_DNA"/>
</dbReference>
<dbReference type="AlphaFoldDB" id="A0AAW4XZ47"/>
<dbReference type="Proteomes" id="UP001199260">
    <property type="component" value="Unassembled WGS sequence"/>
</dbReference>
<feature type="chain" id="PRO_5043800854" evidence="1">
    <location>
        <begin position="24"/>
        <end position="128"/>
    </location>
</feature>